<feature type="binding site" evidence="18">
    <location>
        <position position="200"/>
    </location>
    <ligand>
        <name>K(+)</name>
        <dbReference type="ChEBI" id="CHEBI:29103"/>
    </ligand>
</feature>
<evidence type="ECO:0000256" key="15">
    <source>
        <dbReference type="ARBA" id="ARBA00048238"/>
    </source>
</evidence>
<protein>
    <recommendedName>
        <fullName evidence="19">Bifunctional NAD(P)H-hydrate repair enzyme</fullName>
    </recommendedName>
    <alternativeName>
        <fullName evidence="19">Nicotinamide nucleotide repair protein</fullName>
    </alternativeName>
    <domain>
        <recommendedName>
            <fullName evidence="19">ADP-dependent (S)-NAD(P)H-hydrate dehydratase</fullName>
            <ecNumber evidence="19">4.2.1.136</ecNumber>
        </recommendedName>
        <alternativeName>
            <fullName evidence="19">ADP-dependent NAD(P)HX dehydratase</fullName>
        </alternativeName>
    </domain>
    <domain>
        <recommendedName>
            <fullName evidence="19">NAD(P)H-hydrate epimerase</fullName>
            <ecNumber evidence="19">5.1.99.6</ecNumber>
        </recommendedName>
    </domain>
</protein>
<name>Q5LR39_RUEPO</name>
<comment type="catalytic activity">
    <reaction evidence="16 17 19">
        <text>(6S)-NADPHX + ADP = AMP + phosphate + NADPH + H(+)</text>
        <dbReference type="Rhea" id="RHEA:32235"/>
        <dbReference type="ChEBI" id="CHEBI:15378"/>
        <dbReference type="ChEBI" id="CHEBI:43474"/>
        <dbReference type="ChEBI" id="CHEBI:57783"/>
        <dbReference type="ChEBI" id="CHEBI:64076"/>
        <dbReference type="ChEBI" id="CHEBI:456215"/>
        <dbReference type="ChEBI" id="CHEBI:456216"/>
        <dbReference type="EC" id="4.2.1.136"/>
    </reaction>
</comment>
<evidence type="ECO:0000259" key="21">
    <source>
        <dbReference type="PROSITE" id="PS51385"/>
    </source>
</evidence>
<dbReference type="PANTHER" id="PTHR12592">
    <property type="entry name" value="ATP-DEPENDENT (S)-NAD(P)H-HYDRATE DEHYDRATASE FAMILY MEMBER"/>
    <property type="match status" value="1"/>
</dbReference>
<dbReference type="SUPFAM" id="SSF64153">
    <property type="entry name" value="YjeF N-terminal domain-like"/>
    <property type="match status" value="1"/>
</dbReference>
<evidence type="ECO:0000256" key="8">
    <source>
        <dbReference type="ARBA" id="ARBA00022857"/>
    </source>
</evidence>
<feature type="domain" description="YjeF N-terminal" evidence="21">
    <location>
        <begin position="21"/>
        <end position="262"/>
    </location>
</feature>
<dbReference type="GO" id="GO:0052855">
    <property type="term" value="F:ADP-dependent NAD(P)H-hydrate dehydratase activity"/>
    <property type="evidence" value="ECO:0007669"/>
    <property type="project" value="UniProtKB-UniRule"/>
</dbReference>
<dbReference type="KEGG" id="sil:SPO2293"/>
<feature type="domain" description="YjeF C-terminal" evidence="20">
    <location>
        <begin position="273"/>
        <end position="554"/>
    </location>
</feature>
<dbReference type="GO" id="GO:0052856">
    <property type="term" value="F:NAD(P)HX epimerase activity"/>
    <property type="evidence" value="ECO:0007669"/>
    <property type="project" value="UniProtKB-UniRule"/>
</dbReference>
<keyword evidence="6 17" id="KW-0547">Nucleotide-binding</keyword>
<keyword evidence="10 17" id="KW-0520">NAD</keyword>
<evidence type="ECO:0000256" key="12">
    <source>
        <dbReference type="ARBA" id="ARBA00023239"/>
    </source>
</evidence>
<dbReference type="InterPro" id="IPR004443">
    <property type="entry name" value="YjeF_N_dom"/>
</dbReference>
<dbReference type="InterPro" id="IPR000631">
    <property type="entry name" value="CARKD"/>
</dbReference>
<comment type="function">
    <text evidence="14 19">Bifunctional enzyme that catalyzes the epimerization of the S- and R-forms of NAD(P)HX and the dehydration of the S-form of NAD(P)HX at the expense of ADP, which is converted to AMP. This allows the repair of both epimers of NAD(P)HX, a damaged form of NAD(P)H that is a result of enzymatic or heat-dependent hydration.</text>
</comment>
<dbReference type="InterPro" id="IPR029056">
    <property type="entry name" value="Ribokinase-like"/>
</dbReference>
<dbReference type="EC" id="4.2.1.136" evidence="19"/>
<dbReference type="InterPro" id="IPR017953">
    <property type="entry name" value="Carbohydrate_kinase_pred_CS"/>
</dbReference>
<feature type="binding site" evidence="17">
    <location>
        <position position="371"/>
    </location>
    <ligand>
        <name>(6S)-NADPHX</name>
        <dbReference type="ChEBI" id="CHEBI:64076"/>
    </ligand>
</feature>
<comment type="function">
    <text evidence="17">Catalyzes the dehydration of the S-form of NAD(P)HX at the expense of ADP, which is converted to AMP. Together with NAD(P)HX epimerase, which catalyzes the epimerization of the S- and R-forms, the enzyme allows the repair of both epimers of NAD(P)HX, a damaged form of NAD(P)H that is a result of enzymatic or heat-dependent hydration.</text>
</comment>
<evidence type="ECO:0000259" key="20">
    <source>
        <dbReference type="PROSITE" id="PS51383"/>
    </source>
</evidence>
<feature type="binding site" evidence="17">
    <location>
        <position position="308"/>
    </location>
    <ligand>
        <name>(6S)-NADPHX</name>
        <dbReference type="ChEBI" id="CHEBI:64076"/>
    </ligand>
</feature>
<evidence type="ECO:0000256" key="17">
    <source>
        <dbReference type="HAMAP-Rule" id="MF_01965"/>
    </source>
</evidence>
<reference evidence="22 23" key="2">
    <citation type="journal article" date="2014" name="Stand. Genomic Sci.">
        <title>An updated genome annotation for the model marine bacterium Ruegeria pomeroyi DSS-3.</title>
        <authorList>
            <person name="Rivers A.R."/>
            <person name="Smith C.B."/>
            <person name="Moran M.A."/>
        </authorList>
    </citation>
    <scope>GENOME REANNOTATION</scope>
    <source>
        <strain evidence="23">ATCC 700808 / DSM 15171 / DSS-3</strain>
    </source>
</reference>
<evidence type="ECO:0000256" key="18">
    <source>
        <dbReference type="HAMAP-Rule" id="MF_01966"/>
    </source>
</evidence>
<comment type="similarity">
    <text evidence="4 19">In the C-terminal section; belongs to the NnrD/CARKD family.</text>
</comment>
<accession>Q5LR39</accession>
<evidence type="ECO:0000256" key="2">
    <source>
        <dbReference type="ARBA" id="ARBA00000909"/>
    </source>
</evidence>
<dbReference type="SUPFAM" id="SSF53613">
    <property type="entry name" value="Ribokinase-like"/>
    <property type="match status" value="1"/>
</dbReference>
<comment type="similarity">
    <text evidence="3 19">In the N-terminal section; belongs to the NnrE/AIBP family.</text>
</comment>
<evidence type="ECO:0000256" key="7">
    <source>
        <dbReference type="ARBA" id="ARBA00022840"/>
    </source>
</evidence>
<dbReference type="PIRSF" id="PIRSF017184">
    <property type="entry name" value="Nnr"/>
    <property type="match status" value="1"/>
</dbReference>
<dbReference type="GO" id="GO:0046872">
    <property type="term" value="F:metal ion binding"/>
    <property type="evidence" value="ECO:0007669"/>
    <property type="project" value="UniProtKB-UniRule"/>
</dbReference>
<dbReference type="InterPro" id="IPR036652">
    <property type="entry name" value="YjeF_N_dom_sf"/>
</dbReference>
<dbReference type="NCBIfam" id="TIGR00196">
    <property type="entry name" value="yjeF_cterm"/>
    <property type="match status" value="1"/>
</dbReference>
<keyword evidence="13" id="KW-0511">Multifunctional enzyme</keyword>
<dbReference type="Pfam" id="PF03853">
    <property type="entry name" value="YjeF_N"/>
    <property type="match status" value="1"/>
</dbReference>
<comment type="similarity">
    <text evidence="18">Belongs to the NnrE/AIBP family.</text>
</comment>
<comment type="similarity">
    <text evidence="17">Belongs to the NnrD/CARKD family.</text>
</comment>
<dbReference type="Pfam" id="PF01256">
    <property type="entry name" value="Carb_kinase"/>
    <property type="match status" value="1"/>
</dbReference>
<keyword evidence="7 17" id="KW-0067">ATP-binding</keyword>
<dbReference type="HAMAP" id="MF_01966">
    <property type="entry name" value="NADHX_epimerase"/>
    <property type="match status" value="1"/>
</dbReference>
<comment type="function">
    <text evidence="18">Catalyzes the epimerization of the S- and R-forms of NAD(P)HX, a damaged form of NAD(P)H that is a result of enzymatic or heat-dependent hydration. This is a prerequisite for the S-specific NAD(P)H-hydrate dehydratase to allow the repair of both epimers of NAD(P)HX.</text>
</comment>
<comment type="cofactor">
    <cofactor evidence="18 19">
        <name>K(+)</name>
        <dbReference type="ChEBI" id="CHEBI:29103"/>
    </cofactor>
    <text evidence="18 19">Binds 1 potassium ion per subunit.</text>
</comment>
<comment type="subunit">
    <text evidence="17">Homotetramer.</text>
</comment>
<dbReference type="InterPro" id="IPR030677">
    <property type="entry name" value="Nnr"/>
</dbReference>
<dbReference type="NCBIfam" id="TIGR00197">
    <property type="entry name" value="yjeF_nterm"/>
    <property type="match status" value="1"/>
</dbReference>
<feature type="binding site" evidence="17">
    <location>
        <position position="499"/>
    </location>
    <ligand>
        <name>AMP</name>
        <dbReference type="ChEBI" id="CHEBI:456215"/>
    </ligand>
</feature>
<comment type="cofactor">
    <cofactor evidence="17">
        <name>Mg(2+)</name>
        <dbReference type="ChEBI" id="CHEBI:18420"/>
    </cofactor>
</comment>
<dbReference type="Gene3D" id="3.40.1190.20">
    <property type="match status" value="1"/>
</dbReference>
<dbReference type="HAMAP" id="MF_01965">
    <property type="entry name" value="NADHX_dehydratase"/>
    <property type="match status" value="1"/>
</dbReference>
<sequence>MCRSESVKGQGMSELLTAAQMRAIEQAAIASGEVTGLELMERAGRGVVEAIFEEWPELGEAGGPTPQTPWSTSGEMKKAVVLCGPGNNGGDGFVVARLLHERGWAVEVFLYGDPEKLPPDARVNYERWCQAGEVQAFAKFEPENWNWQTGEVGAVDLIVDAVFGTGLVRPVGSEMWLHEKIGVLTTEVVNARRVAIDLPSGLCADSGKPLIDTQDETGRGKLKFELSVSFHREKVGHRISDGPAFCGRTVVKSIGLDDLPSSRAVARELASEIVRLAQPRLSDKAAESHKYTHGHALILSGGSGKTGAARLAARGALRIGAGLVTLGVSPGAQQEVACQITALMLTRIEGADGFAAVLEDTRLNALCLGPGMGVERARDLVPVALNAKRATVLDADALTAYAGDPAELFALLHEACVLTPHGGEFARLFPDIAKRLRKEPKSGPAYSKVDATREAAKRAGCVVLFKGPDTVIAAPDGRCSVNSAHYLRSAPWLATAGSGDVLAGFVTGLLARGFAPMQAAETAAWLHVECALEFGPGLIAEDLPEQLPAVFRKLGV</sequence>
<dbReference type="CDD" id="cd01171">
    <property type="entry name" value="YXKO-related"/>
    <property type="match status" value="1"/>
</dbReference>
<keyword evidence="8 17" id="KW-0521">NADP</keyword>
<dbReference type="PaxDb" id="246200-SPO2293"/>
<comment type="catalytic activity">
    <reaction evidence="2 18 19">
        <text>(6R)-NADPHX = (6S)-NADPHX</text>
        <dbReference type="Rhea" id="RHEA:32227"/>
        <dbReference type="ChEBI" id="CHEBI:64076"/>
        <dbReference type="ChEBI" id="CHEBI:64077"/>
        <dbReference type="EC" id="5.1.99.6"/>
    </reaction>
</comment>
<dbReference type="HOGENOM" id="CLU_024853_4_1_5"/>
<organism evidence="22 23">
    <name type="scientific">Ruegeria pomeroyi (strain ATCC 700808 / DSM 15171 / DSS-3)</name>
    <name type="common">Silicibacter pomeroyi</name>
    <dbReference type="NCBI Taxonomy" id="246200"/>
    <lineage>
        <taxon>Bacteria</taxon>
        <taxon>Pseudomonadati</taxon>
        <taxon>Pseudomonadota</taxon>
        <taxon>Alphaproteobacteria</taxon>
        <taxon>Rhodobacterales</taxon>
        <taxon>Roseobacteraceae</taxon>
        <taxon>Ruegeria</taxon>
    </lineage>
</organism>
<dbReference type="AlphaFoldDB" id="Q5LR39"/>
<evidence type="ECO:0000256" key="14">
    <source>
        <dbReference type="ARBA" id="ARBA00025153"/>
    </source>
</evidence>
<dbReference type="PROSITE" id="PS51385">
    <property type="entry name" value="YJEF_N"/>
    <property type="match status" value="1"/>
</dbReference>
<evidence type="ECO:0000256" key="19">
    <source>
        <dbReference type="PIRNR" id="PIRNR017184"/>
    </source>
</evidence>
<dbReference type="GO" id="GO:0110051">
    <property type="term" value="P:metabolite repair"/>
    <property type="evidence" value="ECO:0007669"/>
    <property type="project" value="TreeGrafter"/>
</dbReference>
<dbReference type="eggNOG" id="COG0063">
    <property type="taxonomic scope" value="Bacteria"/>
</dbReference>
<evidence type="ECO:0000256" key="6">
    <source>
        <dbReference type="ARBA" id="ARBA00022741"/>
    </source>
</evidence>
<evidence type="ECO:0000313" key="23">
    <source>
        <dbReference type="Proteomes" id="UP000001023"/>
    </source>
</evidence>
<keyword evidence="9 18" id="KW-0630">Potassium</keyword>
<evidence type="ECO:0000256" key="4">
    <source>
        <dbReference type="ARBA" id="ARBA00009524"/>
    </source>
</evidence>
<feature type="binding site" evidence="17">
    <location>
        <position position="421"/>
    </location>
    <ligand>
        <name>(6S)-NADPHX</name>
        <dbReference type="ChEBI" id="CHEBI:64076"/>
    </ligand>
</feature>
<dbReference type="PROSITE" id="PS01050">
    <property type="entry name" value="YJEF_C_2"/>
    <property type="match status" value="1"/>
</dbReference>
<evidence type="ECO:0000256" key="3">
    <source>
        <dbReference type="ARBA" id="ARBA00006001"/>
    </source>
</evidence>
<dbReference type="PANTHER" id="PTHR12592:SF0">
    <property type="entry name" value="ATP-DEPENDENT (S)-NAD(P)H-HYDRATE DEHYDRATASE"/>
    <property type="match status" value="1"/>
</dbReference>
<evidence type="ECO:0000256" key="9">
    <source>
        <dbReference type="ARBA" id="ARBA00022958"/>
    </source>
</evidence>
<keyword evidence="5 18" id="KW-0479">Metal-binding</keyword>
<dbReference type="eggNOG" id="COG0062">
    <property type="taxonomic scope" value="Bacteria"/>
</dbReference>
<keyword evidence="11 18" id="KW-0413">Isomerase</keyword>
<feature type="binding site" evidence="18">
    <location>
        <begin position="87"/>
        <end position="91"/>
    </location>
    <ligand>
        <name>(6S)-NADPHX</name>
        <dbReference type="ChEBI" id="CHEBI:64076"/>
    </ligand>
</feature>
<comment type="caution">
    <text evidence="18">Lacks conserved residue(s) required for the propagation of feature annotation.</text>
</comment>
<dbReference type="PROSITE" id="PS51383">
    <property type="entry name" value="YJEF_C_3"/>
    <property type="match status" value="1"/>
</dbReference>
<keyword evidence="12 17" id="KW-0456">Lyase</keyword>
<reference evidence="22 23" key="1">
    <citation type="journal article" date="2004" name="Nature">
        <title>Genome sequence of Silicibacter pomeroyi reveals adaptations to the marine environment.</title>
        <authorList>
            <person name="Moran M.A."/>
            <person name="Buchan A."/>
            <person name="Gonzalez J.M."/>
            <person name="Heidelberg J.F."/>
            <person name="Whitman W.B."/>
            <person name="Kiene R.P."/>
            <person name="Henriksen J.R."/>
            <person name="King G.M."/>
            <person name="Belas R."/>
            <person name="Fuqua C."/>
            <person name="Brinkac L."/>
            <person name="Lewis M."/>
            <person name="Johri S."/>
            <person name="Weaver B."/>
            <person name="Pai G."/>
            <person name="Eisen J.A."/>
            <person name="Rahe E."/>
            <person name="Sheldon W.M."/>
            <person name="Ye W."/>
            <person name="Miller T.R."/>
            <person name="Carlton J."/>
            <person name="Rasko D.A."/>
            <person name="Paulsen I.T."/>
            <person name="Ren Q."/>
            <person name="Daugherty S.C."/>
            <person name="Deboy R.T."/>
            <person name="Dodson R.J."/>
            <person name="Durkin A.S."/>
            <person name="Madupu R."/>
            <person name="Nelson W.C."/>
            <person name="Sullivan S.A."/>
            <person name="Rosovitz M.J."/>
            <person name="Haft D.H."/>
            <person name="Selengut J."/>
            <person name="Ward N."/>
        </authorList>
    </citation>
    <scope>NUCLEOTIDE SEQUENCE [LARGE SCALE GENOMIC DNA]</scope>
    <source>
        <strain evidence="23">ATCC 700808 / DSM 15171 / DSS-3</strain>
    </source>
</reference>
<dbReference type="GO" id="GO:0046496">
    <property type="term" value="P:nicotinamide nucleotide metabolic process"/>
    <property type="evidence" value="ECO:0007669"/>
    <property type="project" value="UniProtKB-UniRule"/>
</dbReference>
<feature type="binding site" evidence="18">
    <location>
        <begin position="164"/>
        <end position="170"/>
    </location>
    <ligand>
        <name>(6S)-NADPHX</name>
        <dbReference type="ChEBI" id="CHEBI:64076"/>
    </ligand>
</feature>
<feature type="binding site" evidence="18">
    <location>
        <position position="197"/>
    </location>
    <ligand>
        <name>(6S)-NADPHX</name>
        <dbReference type="ChEBI" id="CHEBI:64076"/>
    </ligand>
</feature>
<evidence type="ECO:0000256" key="11">
    <source>
        <dbReference type="ARBA" id="ARBA00023235"/>
    </source>
</evidence>
<feature type="binding site" evidence="17">
    <location>
        <position position="500"/>
    </location>
    <ligand>
        <name>(6S)-NADPHX</name>
        <dbReference type="ChEBI" id="CHEBI:64076"/>
    </ligand>
</feature>
<dbReference type="EC" id="5.1.99.6" evidence="19"/>
<feature type="binding site" evidence="17">
    <location>
        <begin position="466"/>
        <end position="470"/>
    </location>
    <ligand>
        <name>AMP</name>
        <dbReference type="ChEBI" id="CHEBI:456215"/>
    </ligand>
</feature>
<comment type="catalytic activity">
    <reaction evidence="15 17 19">
        <text>(6S)-NADHX + ADP = AMP + phosphate + NADH + H(+)</text>
        <dbReference type="Rhea" id="RHEA:32223"/>
        <dbReference type="ChEBI" id="CHEBI:15378"/>
        <dbReference type="ChEBI" id="CHEBI:43474"/>
        <dbReference type="ChEBI" id="CHEBI:57945"/>
        <dbReference type="ChEBI" id="CHEBI:64074"/>
        <dbReference type="ChEBI" id="CHEBI:456215"/>
        <dbReference type="ChEBI" id="CHEBI:456216"/>
        <dbReference type="EC" id="4.2.1.136"/>
    </reaction>
</comment>
<dbReference type="EMBL" id="CP000031">
    <property type="protein sequence ID" value="AAV95556.1"/>
    <property type="molecule type" value="Genomic_DNA"/>
</dbReference>
<evidence type="ECO:0000256" key="10">
    <source>
        <dbReference type="ARBA" id="ARBA00023027"/>
    </source>
</evidence>
<evidence type="ECO:0000313" key="22">
    <source>
        <dbReference type="EMBL" id="AAV95556.1"/>
    </source>
</evidence>
<keyword evidence="23" id="KW-1185">Reference proteome</keyword>
<dbReference type="GO" id="GO:0005524">
    <property type="term" value="F:ATP binding"/>
    <property type="evidence" value="ECO:0007669"/>
    <property type="project" value="UniProtKB-UniRule"/>
</dbReference>
<dbReference type="STRING" id="246200.SPO2293"/>
<comment type="catalytic activity">
    <reaction evidence="1 18 19">
        <text>(6R)-NADHX = (6S)-NADHX</text>
        <dbReference type="Rhea" id="RHEA:32215"/>
        <dbReference type="ChEBI" id="CHEBI:64074"/>
        <dbReference type="ChEBI" id="CHEBI:64075"/>
        <dbReference type="EC" id="5.1.99.6"/>
    </reaction>
</comment>
<dbReference type="Gene3D" id="3.40.50.10260">
    <property type="entry name" value="YjeF N-terminal domain"/>
    <property type="match status" value="1"/>
</dbReference>
<proteinExistence type="inferred from homology"/>
<dbReference type="Proteomes" id="UP000001023">
    <property type="component" value="Chromosome"/>
</dbReference>
<gene>
    <name evidence="17" type="primary">nnrD</name>
    <name evidence="18" type="synonym">nnrE</name>
    <name evidence="22" type="ordered locus">SPO2293</name>
</gene>
<evidence type="ECO:0000256" key="1">
    <source>
        <dbReference type="ARBA" id="ARBA00000013"/>
    </source>
</evidence>
<feature type="binding site" evidence="18">
    <location>
        <position position="160"/>
    </location>
    <ligand>
        <name>K(+)</name>
        <dbReference type="ChEBI" id="CHEBI:29103"/>
    </ligand>
</feature>
<evidence type="ECO:0000256" key="5">
    <source>
        <dbReference type="ARBA" id="ARBA00022723"/>
    </source>
</evidence>
<feature type="binding site" evidence="18">
    <location>
        <position position="88"/>
    </location>
    <ligand>
        <name>K(+)</name>
        <dbReference type="ChEBI" id="CHEBI:29103"/>
    </ligand>
</feature>
<evidence type="ECO:0000256" key="13">
    <source>
        <dbReference type="ARBA" id="ARBA00023268"/>
    </source>
</evidence>
<evidence type="ECO:0000256" key="16">
    <source>
        <dbReference type="ARBA" id="ARBA00049209"/>
    </source>
</evidence>